<dbReference type="Proteomes" id="UP001523369">
    <property type="component" value="Unassembled WGS sequence"/>
</dbReference>
<evidence type="ECO:0000256" key="8">
    <source>
        <dbReference type="ARBA" id="ARBA00023012"/>
    </source>
</evidence>
<evidence type="ECO:0000256" key="2">
    <source>
        <dbReference type="ARBA" id="ARBA00012438"/>
    </source>
</evidence>
<gene>
    <name evidence="11" type="ORF">M1L60_25615</name>
</gene>
<evidence type="ECO:0000256" key="3">
    <source>
        <dbReference type="ARBA" id="ARBA00022553"/>
    </source>
</evidence>
<keyword evidence="8" id="KW-0902">Two-component regulatory system</keyword>
<keyword evidence="7" id="KW-0067">ATP-binding</keyword>
<evidence type="ECO:0000256" key="6">
    <source>
        <dbReference type="ARBA" id="ARBA00022777"/>
    </source>
</evidence>
<keyword evidence="5" id="KW-0547">Nucleotide-binding</keyword>
<accession>A0ABT1DT27</accession>
<dbReference type="Pfam" id="PF13581">
    <property type="entry name" value="HATPase_c_2"/>
    <property type="match status" value="1"/>
</dbReference>
<dbReference type="GO" id="GO:0016301">
    <property type="term" value="F:kinase activity"/>
    <property type="evidence" value="ECO:0007669"/>
    <property type="project" value="UniProtKB-KW"/>
</dbReference>
<comment type="catalytic activity">
    <reaction evidence="1">
        <text>ATP + protein L-histidine = ADP + protein N-phospho-L-histidine.</text>
        <dbReference type="EC" id="2.7.13.3"/>
    </reaction>
</comment>
<evidence type="ECO:0000259" key="10">
    <source>
        <dbReference type="Pfam" id="PF13581"/>
    </source>
</evidence>
<organism evidence="11 12">
    <name type="scientific">Paractinoplanes aksuensis</name>
    <dbReference type="NCBI Taxonomy" id="2939490"/>
    <lineage>
        <taxon>Bacteria</taxon>
        <taxon>Bacillati</taxon>
        <taxon>Actinomycetota</taxon>
        <taxon>Actinomycetes</taxon>
        <taxon>Micromonosporales</taxon>
        <taxon>Micromonosporaceae</taxon>
        <taxon>Paractinoplanes</taxon>
    </lineage>
</organism>
<name>A0ABT1DT27_9ACTN</name>
<proteinExistence type="predicted"/>
<dbReference type="EC" id="2.7.13.3" evidence="2"/>
<keyword evidence="4" id="KW-0808">Transferase</keyword>
<sequence length="300" mass="31226">MSLPAAVLLAGVLPVAYGVVGLLLATLAFALAGPLLVHLSGPVAVGFGTVDTVAEATRWALVALLLTPAAPLLVKTLAGGQAALARRLVAGTPEFLAVSRSRTRLIDAFDAERRRIERDLHDGAQQRLIGITLQLGLARCDLPPDVPGAAAVARAHDQVRALTVELRELVHGIHPHLLTDLGLPAALRDLGDRCPVPAEVDADLAVRLPERVEATVWFVVAEALTNVARHAAATTVRVTARLHRTTLTVEVRDDGRGGADPAGGSGLTGLADRVEATGGRLELSSPPGGPTLLRAVLPCR</sequence>
<dbReference type="InterPro" id="IPR011712">
    <property type="entry name" value="Sig_transdc_His_kin_sub3_dim/P"/>
</dbReference>
<comment type="caution">
    <text evidence="11">The sequence shown here is derived from an EMBL/GenBank/DDBJ whole genome shotgun (WGS) entry which is preliminary data.</text>
</comment>
<dbReference type="EMBL" id="JAMYJR010000028">
    <property type="protein sequence ID" value="MCO8273982.1"/>
    <property type="molecule type" value="Genomic_DNA"/>
</dbReference>
<protein>
    <recommendedName>
        <fullName evidence="2">histidine kinase</fullName>
        <ecNumber evidence="2">2.7.13.3</ecNumber>
    </recommendedName>
</protein>
<dbReference type="InterPro" id="IPR003594">
    <property type="entry name" value="HATPase_dom"/>
</dbReference>
<feature type="domain" description="Histidine kinase/HSP90-like ATPase" evidence="10">
    <location>
        <begin position="206"/>
        <end position="263"/>
    </location>
</feature>
<dbReference type="Gene3D" id="3.30.565.10">
    <property type="entry name" value="Histidine kinase-like ATPase, C-terminal domain"/>
    <property type="match status" value="1"/>
</dbReference>
<evidence type="ECO:0000256" key="1">
    <source>
        <dbReference type="ARBA" id="ARBA00000085"/>
    </source>
</evidence>
<feature type="domain" description="Signal transduction histidine kinase subgroup 3 dimerisation and phosphoacceptor" evidence="9">
    <location>
        <begin position="112"/>
        <end position="176"/>
    </location>
</feature>
<reference evidence="11 12" key="1">
    <citation type="submission" date="2022-06" db="EMBL/GenBank/DDBJ databases">
        <title>New Species of the Genus Actinoplanes, ActinopZanes ferrugineus.</title>
        <authorList>
            <person name="Ding P."/>
        </authorList>
    </citation>
    <scope>NUCLEOTIDE SEQUENCE [LARGE SCALE GENOMIC DNA]</scope>
    <source>
        <strain evidence="11 12">TRM88003</strain>
    </source>
</reference>
<keyword evidence="3" id="KW-0597">Phosphoprotein</keyword>
<dbReference type="Pfam" id="PF07730">
    <property type="entry name" value="HisKA_3"/>
    <property type="match status" value="1"/>
</dbReference>
<dbReference type="PANTHER" id="PTHR24421">
    <property type="entry name" value="NITRATE/NITRITE SENSOR PROTEIN NARX-RELATED"/>
    <property type="match status" value="1"/>
</dbReference>
<evidence type="ECO:0000259" key="9">
    <source>
        <dbReference type="Pfam" id="PF07730"/>
    </source>
</evidence>
<evidence type="ECO:0000256" key="7">
    <source>
        <dbReference type="ARBA" id="ARBA00022840"/>
    </source>
</evidence>
<evidence type="ECO:0000313" key="12">
    <source>
        <dbReference type="Proteomes" id="UP001523369"/>
    </source>
</evidence>
<dbReference type="CDD" id="cd16917">
    <property type="entry name" value="HATPase_UhpB-NarQ-NarX-like"/>
    <property type="match status" value="1"/>
</dbReference>
<dbReference type="Gene3D" id="1.20.5.1930">
    <property type="match status" value="1"/>
</dbReference>
<dbReference type="InterPro" id="IPR050482">
    <property type="entry name" value="Sensor_HK_TwoCompSys"/>
</dbReference>
<dbReference type="PANTHER" id="PTHR24421:SF10">
    <property type="entry name" value="NITRATE_NITRITE SENSOR PROTEIN NARQ"/>
    <property type="match status" value="1"/>
</dbReference>
<evidence type="ECO:0000256" key="4">
    <source>
        <dbReference type="ARBA" id="ARBA00022679"/>
    </source>
</evidence>
<dbReference type="InterPro" id="IPR036890">
    <property type="entry name" value="HATPase_C_sf"/>
</dbReference>
<keyword evidence="12" id="KW-1185">Reference proteome</keyword>
<dbReference type="RefSeq" id="WP_253240059.1">
    <property type="nucleotide sequence ID" value="NZ_JAMYJR010000028.1"/>
</dbReference>
<evidence type="ECO:0000313" key="11">
    <source>
        <dbReference type="EMBL" id="MCO8273982.1"/>
    </source>
</evidence>
<dbReference type="SUPFAM" id="SSF55874">
    <property type="entry name" value="ATPase domain of HSP90 chaperone/DNA topoisomerase II/histidine kinase"/>
    <property type="match status" value="1"/>
</dbReference>
<evidence type="ECO:0000256" key="5">
    <source>
        <dbReference type="ARBA" id="ARBA00022741"/>
    </source>
</evidence>
<keyword evidence="6 11" id="KW-0418">Kinase</keyword>